<dbReference type="Gene3D" id="3.30.870.10">
    <property type="entry name" value="Endonuclease Chain A"/>
    <property type="match status" value="1"/>
</dbReference>
<evidence type="ECO:0000256" key="3">
    <source>
        <dbReference type="ARBA" id="ARBA00012027"/>
    </source>
</evidence>
<evidence type="ECO:0000256" key="7">
    <source>
        <dbReference type="SAM" id="Phobius"/>
    </source>
</evidence>
<gene>
    <name evidence="9" type="ORF">SAMN05421736_10623</name>
</gene>
<dbReference type="InterPro" id="IPR051406">
    <property type="entry name" value="PLD_domain"/>
</dbReference>
<evidence type="ECO:0000259" key="8">
    <source>
        <dbReference type="PROSITE" id="PS50035"/>
    </source>
</evidence>
<dbReference type="InterPro" id="IPR025202">
    <property type="entry name" value="PLD-like_dom"/>
</dbReference>
<dbReference type="Proteomes" id="UP000198935">
    <property type="component" value="Unassembled WGS sequence"/>
</dbReference>
<dbReference type="EMBL" id="FNPI01000006">
    <property type="protein sequence ID" value="SDZ08622.1"/>
    <property type="molecule type" value="Genomic_DNA"/>
</dbReference>
<keyword evidence="7" id="KW-0472">Membrane</keyword>
<dbReference type="GO" id="GO:0016891">
    <property type="term" value="F:RNA endonuclease activity producing 5'-phosphomonoesters, hydrolytic mechanism"/>
    <property type="evidence" value="ECO:0007669"/>
    <property type="project" value="TreeGrafter"/>
</dbReference>
<keyword evidence="6" id="KW-0443">Lipid metabolism</keyword>
<dbReference type="SUPFAM" id="SSF56024">
    <property type="entry name" value="Phospholipase D/nuclease"/>
    <property type="match status" value="1"/>
</dbReference>
<evidence type="ECO:0000256" key="4">
    <source>
        <dbReference type="ARBA" id="ARBA00022801"/>
    </source>
</evidence>
<keyword evidence="10" id="KW-1185">Reference proteome</keyword>
<dbReference type="EC" id="3.1.4.4" evidence="3"/>
<feature type="domain" description="PLD phosphodiesterase" evidence="8">
    <location>
        <begin position="130"/>
        <end position="157"/>
    </location>
</feature>
<name>A0A1H3Q4Z8_9BACI</name>
<protein>
    <recommendedName>
        <fullName evidence="3">phospholipase D</fullName>
        <ecNumber evidence="3">3.1.4.4</ecNumber>
    </recommendedName>
</protein>
<comment type="similarity">
    <text evidence="2">Belongs to the phospholipase D family.</text>
</comment>
<keyword evidence="4" id="KW-0378">Hydrolase</keyword>
<evidence type="ECO:0000313" key="10">
    <source>
        <dbReference type="Proteomes" id="UP000198935"/>
    </source>
</evidence>
<keyword evidence="7" id="KW-0812">Transmembrane</keyword>
<dbReference type="PANTHER" id="PTHR43856:SF1">
    <property type="entry name" value="MITOCHONDRIAL CARDIOLIPIN HYDROLASE"/>
    <property type="match status" value="1"/>
</dbReference>
<organism evidence="9 10">
    <name type="scientific">Evansella caseinilytica</name>
    <dbReference type="NCBI Taxonomy" id="1503961"/>
    <lineage>
        <taxon>Bacteria</taxon>
        <taxon>Bacillati</taxon>
        <taxon>Bacillota</taxon>
        <taxon>Bacilli</taxon>
        <taxon>Bacillales</taxon>
        <taxon>Bacillaceae</taxon>
        <taxon>Evansella</taxon>
    </lineage>
</organism>
<reference evidence="10" key="1">
    <citation type="submission" date="2016-10" db="EMBL/GenBank/DDBJ databases">
        <authorList>
            <person name="Varghese N."/>
            <person name="Submissions S."/>
        </authorList>
    </citation>
    <scope>NUCLEOTIDE SEQUENCE [LARGE SCALE GENOMIC DNA]</scope>
    <source>
        <strain evidence="10">SP</strain>
    </source>
</reference>
<keyword evidence="7" id="KW-1133">Transmembrane helix</keyword>
<dbReference type="PANTHER" id="PTHR43856">
    <property type="entry name" value="CARDIOLIPIN HYDROLASE"/>
    <property type="match status" value="1"/>
</dbReference>
<keyword evidence="5" id="KW-0442">Lipid degradation</keyword>
<dbReference type="InterPro" id="IPR001736">
    <property type="entry name" value="PLipase_D/transphosphatidylase"/>
</dbReference>
<evidence type="ECO:0000313" key="9">
    <source>
        <dbReference type="EMBL" id="SDZ08622.1"/>
    </source>
</evidence>
<dbReference type="AlphaFoldDB" id="A0A1H3Q4Z8"/>
<proteinExistence type="inferred from homology"/>
<dbReference type="STRING" id="1503961.SAMN05421736_10623"/>
<evidence type="ECO:0000256" key="2">
    <source>
        <dbReference type="ARBA" id="ARBA00008664"/>
    </source>
</evidence>
<dbReference type="PROSITE" id="PS50035">
    <property type="entry name" value="PLD"/>
    <property type="match status" value="1"/>
</dbReference>
<evidence type="ECO:0000256" key="5">
    <source>
        <dbReference type="ARBA" id="ARBA00022963"/>
    </source>
</evidence>
<sequence>MTITKSQIWLSLLLTVSIIINIIFVSAMLTENTSGQAVLADGETVMDYSFAGIVGDPKTQLLAAISGASATLDIAIYNLEDADIVETILETKERGVEVRLIVDAEKADNKSRAKLLTELKDAGIEIKVNPEQKMHLKLTIADAEQVVTGSYNYTESSAYENLEQLLTVQNDELAQEWVDVFDQLWTSNDYVLWEKE</sequence>
<evidence type="ECO:0000256" key="1">
    <source>
        <dbReference type="ARBA" id="ARBA00000798"/>
    </source>
</evidence>
<dbReference type="GO" id="GO:0016042">
    <property type="term" value="P:lipid catabolic process"/>
    <property type="evidence" value="ECO:0007669"/>
    <property type="project" value="UniProtKB-KW"/>
</dbReference>
<dbReference type="Pfam" id="PF13091">
    <property type="entry name" value="PLDc_2"/>
    <property type="match status" value="1"/>
</dbReference>
<evidence type="ECO:0000256" key="6">
    <source>
        <dbReference type="ARBA" id="ARBA00023098"/>
    </source>
</evidence>
<dbReference type="GO" id="GO:0004630">
    <property type="term" value="F:phospholipase D activity"/>
    <property type="evidence" value="ECO:0007669"/>
    <property type="project" value="UniProtKB-EC"/>
</dbReference>
<dbReference type="GO" id="GO:0006793">
    <property type="term" value="P:phosphorus metabolic process"/>
    <property type="evidence" value="ECO:0007669"/>
    <property type="project" value="UniProtKB-ARBA"/>
</dbReference>
<comment type="catalytic activity">
    <reaction evidence="1">
        <text>a 1,2-diacyl-sn-glycero-3-phosphocholine + H2O = a 1,2-diacyl-sn-glycero-3-phosphate + choline + H(+)</text>
        <dbReference type="Rhea" id="RHEA:14445"/>
        <dbReference type="ChEBI" id="CHEBI:15354"/>
        <dbReference type="ChEBI" id="CHEBI:15377"/>
        <dbReference type="ChEBI" id="CHEBI:15378"/>
        <dbReference type="ChEBI" id="CHEBI:57643"/>
        <dbReference type="ChEBI" id="CHEBI:58608"/>
        <dbReference type="EC" id="3.1.4.4"/>
    </reaction>
</comment>
<feature type="transmembrane region" description="Helical" evidence="7">
    <location>
        <begin position="7"/>
        <end position="29"/>
    </location>
</feature>
<accession>A0A1H3Q4Z8</accession>